<dbReference type="AlphaFoldDB" id="A0A0M3I0B3"/>
<protein>
    <submittedName>
        <fullName evidence="2">Secreted protein</fullName>
    </submittedName>
</protein>
<reference evidence="2" key="1">
    <citation type="submission" date="2017-02" db="UniProtKB">
        <authorList>
            <consortium name="WormBaseParasite"/>
        </authorList>
    </citation>
    <scope>IDENTIFICATION</scope>
</reference>
<accession>A0A0M3I0B3</accession>
<proteinExistence type="predicted"/>
<evidence type="ECO:0000313" key="2">
    <source>
        <dbReference type="WBParaSite" id="ALUE_0000953901-mRNA-1"/>
    </source>
</evidence>
<sequence length="72" mass="8478">LQTALYLRGCTVHLVQLQARWCKQRESRTVPSKYALILLKAILLRDNERNDNDAKQRRGEHETLAKLFFILL</sequence>
<dbReference type="Proteomes" id="UP000036681">
    <property type="component" value="Unplaced"/>
</dbReference>
<keyword evidence="1" id="KW-1185">Reference proteome</keyword>
<organism evidence="1 2">
    <name type="scientific">Ascaris lumbricoides</name>
    <name type="common">Giant roundworm</name>
    <dbReference type="NCBI Taxonomy" id="6252"/>
    <lineage>
        <taxon>Eukaryota</taxon>
        <taxon>Metazoa</taxon>
        <taxon>Ecdysozoa</taxon>
        <taxon>Nematoda</taxon>
        <taxon>Chromadorea</taxon>
        <taxon>Rhabditida</taxon>
        <taxon>Spirurina</taxon>
        <taxon>Ascaridomorpha</taxon>
        <taxon>Ascaridoidea</taxon>
        <taxon>Ascarididae</taxon>
        <taxon>Ascaris</taxon>
    </lineage>
</organism>
<evidence type="ECO:0000313" key="1">
    <source>
        <dbReference type="Proteomes" id="UP000036681"/>
    </source>
</evidence>
<name>A0A0M3I0B3_ASCLU</name>
<dbReference type="WBParaSite" id="ALUE_0000953901-mRNA-1">
    <property type="protein sequence ID" value="ALUE_0000953901-mRNA-1"/>
    <property type="gene ID" value="ALUE_0000953901"/>
</dbReference>